<name>A0A225AYW1_TALAT</name>
<evidence type="ECO:0008006" key="3">
    <source>
        <dbReference type="Google" id="ProtNLM"/>
    </source>
</evidence>
<protein>
    <recommendedName>
        <fullName evidence="3">N-acetyltransferase domain-containing protein</fullName>
    </recommendedName>
</protein>
<dbReference type="Gene3D" id="3.40.630.30">
    <property type="match status" value="1"/>
</dbReference>
<organism evidence="1 2">
    <name type="scientific">Talaromyces atroroseus</name>
    <dbReference type="NCBI Taxonomy" id="1441469"/>
    <lineage>
        <taxon>Eukaryota</taxon>
        <taxon>Fungi</taxon>
        <taxon>Dikarya</taxon>
        <taxon>Ascomycota</taxon>
        <taxon>Pezizomycotina</taxon>
        <taxon>Eurotiomycetes</taxon>
        <taxon>Eurotiomycetidae</taxon>
        <taxon>Eurotiales</taxon>
        <taxon>Trichocomaceae</taxon>
        <taxon>Talaromyces</taxon>
        <taxon>Talaromyces sect. Trachyspermi</taxon>
    </lineage>
</organism>
<proteinExistence type="predicted"/>
<gene>
    <name evidence="1" type="ORF">UA08_04904</name>
</gene>
<dbReference type="PANTHER" id="PTHR42791:SF1">
    <property type="entry name" value="N-ACETYLTRANSFERASE DOMAIN-CONTAINING PROTEIN"/>
    <property type="match status" value="1"/>
</dbReference>
<reference evidence="1 2" key="1">
    <citation type="submission" date="2015-06" db="EMBL/GenBank/DDBJ databases">
        <title>Talaromyces atroroseus IBT 11181 draft genome.</title>
        <authorList>
            <person name="Rasmussen K.B."/>
            <person name="Rasmussen S."/>
            <person name="Petersen B."/>
            <person name="Sicheritz-Ponten T."/>
            <person name="Mortensen U.H."/>
            <person name="Thrane U."/>
        </authorList>
    </citation>
    <scope>NUCLEOTIDE SEQUENCE [LARGE SCALE GENOMIC DNA]</scope>
    <source>
        <strain evidence="1 2">IBT 11181</strain>
    </source>
</reference>
<comment type="caution">
    <text evidence="1">The sequence shown here is derived from an EMBL/GenBank/DDBJ whole genome shotgun (WGS) entry which is preliminary data.</text>
</comment>
<keyword evidence="2" id="KW-1185">Reference proteome</keyword>
<dbReference type="InterPro" id="IPR052523">
    <property type="entry name" value="Trichothecene_AcTrans"/>
</dbReference>
<dbReference type="RefSeq" id="XP_020120277.1">
    <property type="nucleotide sequence ID" value="XM_020267224.1"/>
</dbReference>
<dbReference type="InterPro" id="IPR016181">
    <property type="entry name" value="Acyl_CoA_acyltransferase"/>
</dbReference>
<dbReference type="OrthoDB" id="410198at2759"/>
<accession>A0A225AYW1</accession>
<sequence>MPPQVSSTADIRTISNVFALAFSKSALTAYVIRSPDSTWPVSSIPLDILGPKMIDWTTYKQQRGAELIEADNFAAAAIWFPPGVDLPASPDDDPRVIEYREISGKVKKQFLNGRKYWYLNMIGRHPDRKEPGVIRALFEPYFTRAQEQGVPLWLEAISEHSKQVYEHLGFKTVATMRMGVGKASADGELQEGGEGVLVYAMIKE</sequence>
<dbReference type="EMBL" id="LFMY01000006">
    <property type="protein sequence ID" value="OKL60156.1"/>
    <property type="molecule type" value="Genomic_DNA"/>
</dbReference>
<evidence type="ECO:0000313" key="1">
    <source>
        <dbReference type="EMBL" id="OKL60156.1"/>
    </source>
</evidence>
<dbReference type="SUPFAM" id="SSF55729">
    <property type="entry name" value="Acyl-CoA N-acyltransferases (Nat)"/>
    <property type="match status" value="1"/>
</dbReference>
<dbReference type="STRING" id="1441469.A0A225AYW1"/>
<dbReference type="GeneID" id="31004659"/>
<dbReference type="AlphaFoldDB" id="A0A225AYW1"/>
<evidence type="ECO:0000313" key="2">
    <source>
        <dbReference type="Proteomes" id="UP000214365"/>
    </source>
</evidence>
<dbReference type="PANTHER" id="PTHR42791">
    <property type="entry name" value="GNAT FAMILY ACETYLTRANSFERASE"/>
    <property type="match status" value="1"/>
</dbReference>
<dbReference type="Proteomes" id="UP000214365">
    <property type="component" value="Unassembled WGS sequence"/>
</dbReference>